<dbReference type="SUPFAM" id="SSF143422">
    <property type="entry name" value="Transposase IS200-like"/>
    <property type="match status" value="1"/>
</dbReference>
<dbReference type="GO" id="GO:0006313">
    <property type="term" value="P:DNA transposition"/>
    <property type="evidence" value="ECO:0007669"/>
    <property type="project" value="InterPro"/>
</dbReference>
<dbReference type="Proteomes" id="UP000017822">
    <property type="component" value="Unassembled WGS sequence"/>
</dbReference>
<evidence type="ECO:0000313" key="3">
    <source>
        <dbReference type="Proteomes" id="UP000017822"/>
    </source>
</evidence>
<dbReference type="PATRIC" id="fig|1263865.4.peg.2447"/>
<accession>V4PS43</accession>
<proteinExistence type="predicted"/>
<dbReference type="AlphaFoldDB" id="V4PS43"/>
<dbReference type="InterPro" id="IPR002686">
    <property type="entry name" value="Transposase_17"/>
</dbReference>
<dbReference type="InterPro" id="IPR036515">
    <property type="entry name" value="Transposase_17_sf"/>
</dbReference>
<dbReference type="SMART" id="SM01321">
    <property type="entry name" value="Y1_Tnp"/>
    <property type="match status" value="1"/>
</dbReference>
<comment type="caution">
    <text evidence="2">The sequence shown here is derived from an EMBL/GenBank/DDBJ whole genome shotgun (WGS) entry which is preliminary data.</text>
</comment>
<dbReference type="PANTHER" id="PTHR36966:SF1">
    <property type="entry name" value="REP-ASSOCIATED TYROSINE TRANSPOSASE"/>
    <property type="match status" value="1"/>
</dbReference>
<gene>
    <name evidence="2" type="ORF">F753_12655</name>
</gene>
<evidence type="ECO:0000259" key="1">
    <source>
        <dbReference type="SMART" id="SM01321"/>
    </source>
</evidence>
<dbReference type="Gene3D" id="3.30.70.1290">
    <property type="entry name" value="Transposase IS200-like"/>
    <property type="match status" value="1"/>
</dbReference>
<dbReference type="GO" id="GO:0004803">
    <property type="term" value="F:transposase activity"/>
    <property type="evidence" value="ECO:0007669"/>
    <property type="project" value="InterPro"/>
</dbReference>
<feature type="domain" description="Transposase IS200-like" evidence="1">
    <location>
        <begin position="10"/>
        <end position="143"/>
    </location>
</feature>
<dbReference type="NCBIfam" id="NF047646">
    <property type="entry name" value="REP_Tyr_transpos"/>
    <property type="match status" value="1"/>
</dbReference>
<dbReference type="InterPro" id="IPR052715">
    <property type="entry name" value="RAYT_transposase"/>
</dbReference>
<sequence length="177" mass="20871">MGRSRYVITEPDRPHFLTCTVMEWLPLFSRPALVEIVLDCWRYQQKHQGLQLYGYVVMENHLHYLAQADDLCRCVASFKSFTARKAIEHLHSIGATKALERLRVAKRMHKHDREYQFWQEGSHAELVCSEAVMHQKLEYIHYNPVRRGYVDLAEHWRYSSARNYAGAPGLLKIARWA</sequence>
<organism evidence="2 3">
    <name type="scientific">Stutzerimonas chloritidismutans AW-1</name>
    <dbReference type="NCBI Taxonomy" id="1263865"/>
    <lineage>
        <taxon>Bacteria</taxon>
        <taxon>Pseudomonadati</taxon>
        <taxon>Pseudomonadota</taxon>
        <taxon>Gammaproteobacteria</taxon>
        <taxon>Pseudomonadales</taxon>
        <taxon>Pseudomonadaceae</taxon>
        <taxon>Stutzerimonas</taxon>
    </lineage>
</organism>
<dbReference type="PANTHER" id="PTHR36966">
    <property type="entry name" value="REP-ASSOCIATED TYROSINE TRANSPOSASE"/>
    <property type="match status" value="1"/>
</dbReference>
<protein>
    <submittedName>
        <fullName evidence="2">Transposase</fullName>
    </submittedName>
</protein>
<name>V4PS43_STUCH</name>
<dbReference type="RefSeq" id="WP_023445523.1">
    <property type="nucleotide sequence ID" value="NZ_AOFQ01000037.1"/>
</dbReference>
<reference evidence="2 3" key="1">
    <citation type="submission" date="2013-07" db="EMBL/GenBank/DDBJ databases">
        <authorList>
            <person name="Schaap P.J."/>
            <person name="Mehboob F."/>
            <person name="Oosterkamp M.J."/>
            <person name="de Vos W.M."/>
            <person name="Stams A.J.M."/>
            <person name="Koehorst J.J."/>
        </authorList>
    </citation>
    <scope>NUCLEOTIDE SEQUENCE [LARGE SCALE GENOMIC DNA]</scope>
    <source>
        <strain evidence="2 3">AW-1</strain>
    </source>
</reference>
<dbReference type="GO" id="GO:0043565">
    <property type="term" value="F:sequence-specific DNA binding"/>
    <property type="evidence" value="ECO:0007669"/>
    <property type="project" value="TreeGrafter"/>
</dbReference>
<dbReference type="EMBL" id="AOFQ01000037">
    <property type="protein sequence ID" value="ESQ99005.1"/>
    <property type="molecule type" value="Genomic_DNA"/>
</dbReference>
<evidence type="ECO:0000313" key="2">
    <source>
        <dbReference type="EMBL" id="ESQ99005.1"/>
    </source>
</evidence>